<dbReference type="Proteomes" id="UP000041254">
    <property type="component" value="Unassembled WGS sequence"/>
</dbReference>
<accession>A0A0G4EQ35</accession>
<protein>
    <submittedName>
        <fullName evidence="1">Uncharacterized protein</fullName>
    </submittedName>
</protein>
<evidence type="ECO:0000313" key="1">
    <source>
        <dbReference type="EMBL" id="CEL99965.1"/>
    </source>
</evidence>
<proteinExistence type="predicted"/>
<gene>
    <name evidence="1" type="ORF">Vbra_4085</name>
</gene>
<sequence length="234" mass="26169">MAPMWSVFDLDNDSDWNFDEMSAFLGQVGEPLTQIQFAGIKRQLGVEGELIPFEAIESNPTVADTWLTEYLDKMRIPAVALLGRNATDYMTKVFGFDSAIWKFTQPPFGVSVAAKIHRVWADRPFSESLAKSNMNTTVDQIMDLVSTGNVGSRAMSSWVRGFPAHHVLRFTRENKTCFAIGPLTEAPGVELTGTRWGLEYGEYALSGIDFTKYAAEYGVSPDGREFNVRIEMWA</sequence>
<name>A0A0G4EQ35_VITBC</name>
<dbReference type="EMBL" id="CDMY01000293">
    <property type="protein sequence ID" value="CEL99965.1"/>
    <property type="molecule type" value="Genomic_DNA"/>
</dbReference>
<dbReference type="InParanoid" id="A0A0G4EQ35"/>
<dbReference type="AlphaFoldDB" id="A0A0G4EQ35"/>
<organism evidence="1 2">
    <name type="scientific">Vitrella brassicaformis (strain CCMP3155)</name>
    <dbReference type="NCBI Taxonomy" id="1169540"/>
    <lineage>
        <taxon>Eukaryota</taxon>
        <taxon>Sar</taxon>
        <taxon>Alveolata</taxon>
        <taxon>Colpodellida</taxon>
        <taxon>Vitrellaceae</taxon>
        <taxon>Vitrella</taxon>
    </lineage>
</organism>
<dbReference type="VEuPathDB" id="CryptoDB:Vbra_4085"/>
<reference evidence="1 2" key="1">
    <citation type="submission" date="2014-11" db="EMBL/GenBank/DDBJ databases">
        <authorList>
            <person name="Zhu J."/>
            <person name="Qi W."/>
            <person name="Song R."/>
        </authorList>
    </citation>
    <scope>NUCLEOTIDE SEQUENCE [LARGE SCALE GENOMIC DNA]</scope>
</reference>
<evidence type="ECO:0000313" key="2">
    <source>
        <dbReference type="Proteomes" id="UP000041254"/>
    </source>
</evidence>
<keyword evidence="2" id="KW-1185">Reference proteome</keyword>